<feature type="transmembrane region" description="Helical" evidence="1">
    <location>
        <begin position="58"/>
        <end position="75"/>
    </location>
</feature>
<accession>A0A7H8QH48</accession>
<reference evidence="3" key="1">
    <citation type="submission" date="2020-06" db="EMBL/GenBank/DDBJ databases">
        <title>Isolation of Planomicrobium glaciei.</title>
        <authorList>
            <person name="Malisova L."/>
            <person name="Safrankova R."/>
            <person name="Jakubu V."/>
            <person name="Spanelova P."/>
        </authorList>
    </citation>
    <scope>NUCLEOTIDE SEQUENCE [LARGE SCALE GENOMIC DNA]</scope>
    <source>
        <strain evidence="3">NRL-ATB46093</strain>
        <plasmid evidence="3">unnamed2</plasmid>
    </source>
</reference>
<protein>
    <submittedName>
        <fullName evidence="2">ABC transporter permease</fullName>
    </submittedName>
</protein>
<feature type="transmembrane region" description="Helical" evidence="1">
    <location>
        <begin position="228"/>
        <end position="247"/>
    </location>
</feature>
<keyword evidence="2" id="KW-0614">Plasmid</keyword>
<geneLocation type="plasmid" evidence="2 3">
    <name>unnamed2</name>
</geneLocation>
<feature type="transmembrane region" description="Helical" evidence="1">
    <location>
        <begin position="171"/>
        <end position="193"/>
    </location>
</feature>
<evidence type="ECO:0000313" key="3">
    <source>
        <dbReference type="Proteomes" id="UP000509222"/>
    </source>
</evidence>
<dbReference type="Proteomes" id="UP000509222">
    <property type="component" value="Plasmid unnamed2"/>
</dbReference>
<keyword evidence="3" id="KW-1185">Reference proteome</keyword>
<feature type="transmembrane region" description="Helical" evidence="1">
    <location>
        <begin position="139"/>
        <end position="164"/>
    </location>
</feature>
<evidence type="ECO:0000313" key="2">
    <source>
        <dbReference type="EMBL" id="QKX52871.1"/>
    </source>
</evidence>
<dbReference type="AlphaFoldDB" id="A0A7H8QH48"/>
<feature type="transmembrane region" description="Helical" evidence="1">
    <location>
        <begin position="20"/>
        <end position="38"/>
    </location>
</feature>
<proteinExistence type="predicted"/>
<keyword evidence="1" id="KW-0472">Membrane</keyword>
<keyword evidence="1" id="KW-0812">Transmembrane</keyword>
<dbReference type="RefSeq" id="WP_176295295.1">
    <property type="nucleotide sequence ID" value="NZ_CP051179.1"/>
</dbReference>
<feature type="transmembrane region" description="Helical" evidence="1">
    <location>
        <begin position="259"/>
        <end position="279"/>
    </location>
</feature>
<feature type="transmembrane region" description="Helical" evidence="1">
    <location>
        <begin position="95"/>
        <end position="119"/>
    </location>
</feature>
<evidence type="ECO:0000256" key="1">
    <source>
        <dbReference type="SAM" id="Phobius"/>
    </source>
</evidence>
<name>A0A7H8QH48_9BACL</name>
<dbReference type="EMBL" id="CP051179">
    <property type="protein sequence ID" value="QKX52871.1"/>
    <property type="molecule type" value="Genomic_DNA"/>
</dbReference>
<sequence length="686" mass="78693">MVLYNNLFLFYLKQVIKNPLYIGTLLFMVFMLLVRILIRVNEPFDYWNYGSLVGEMMIVIQAAMLLIIVYFYKLFSDEFRFGAAKLFPGFFKVTLLKISTLLTVHSFVLAFFVGSQILLVTTYFHLSDIPFSSFYNQTAIYIIVYWYLPLVLAFTIGILAALLFGKNKMALVFMILLWIAVGPMNTTFFSQLFQQYSFTDIESLFYIGPLSNETPFNDLIGYNVTLSAFFKVLFWIFSLLGLVVLVLMKTARAVREKGILLALVLLLVICNGLIFPYIFTDGKAAFNFADQESEILFYKNGPKKISFTQTQYEVKAYDIRLKTEGQIRIETELALANIQTGILGFVFYHNFDLEKIIDEQGKSLPFIQQGDFLMVQRASELPEEKLTFTYKLNDSTLLPVSEKYLFLPNSVSWLPTKANHAPFAFNQIIEEGVNISSVQGEEAVQYALTVEGDLPIYTNLPSSGKNFYSGEVVGGVTLLAGMLIEREIGGKTIVYPNSWPDPSKDWKAYEEVLTNVHAELNEMFGLKKPLPDQIIFLSFKRDAYTSYQSTNHLLYISGSHFSLSSQLNEIPSIYINAYLWNSIQGNLLDLEQVLVFNELLAGYLHGEIDINSPISYTVNGIPLYLGFEKNDKETQEIISQFYKEFYDLEKEEQRAFLVVWYKKMNQLTEGWPEAKQLLKEFEEGRI</sequence>
<keyword evidence="1" id="KW-1133">Transmembrane helix</keyword>
<gene>
    <name evidence="2" type="ORF">HF394_19780</name>
</gene>
<organism evidence="2 3">
    <name type="scientific">Planococcus glaciei</name>
    <dbReference type="NCBI Taxonomy" id="459472"/>
    <lineage>
        <taxon>Bacteria</taxon>
        <taxon>Bacillati</taxon>
        <taxon>Bacillota</taxon>
        <taxon>Bacilli</taxon>
        <taxon>Bacillales</taxon>
        <taxon>Caryophanaceae</taxon>
        <taxon>Planococcus</taxon>
    </lineage>
</organism>